<evidence type="ECO:0000313" key="4">
    <source>
        <dbReference type="Proteomes" id="UP000033647"/>
    </source>
</evidence>
<proteinExistence type="predicted"/>
<keyword evidence="4" id="KW-1185">Reference proteome</keyword>
<comment type="caution">
    <text evidence="3">The sequence shown here is derived from an EMBL/GenBank/DDBJ whole genome shotgun (WGS) entry which is preliminary data.</text>
</comment>
<protein>
    <submittedName>
        <fullName evidence="3">Uncharacterized protein</fullName>
    </submittedName>
</protein>
<feature type="compositionally biased region" description="Polar residues" evidence="1">
    <location>
        <begin position="242"/>
        <end position="256"/>
    </location>
</feature>
<feature type="chain" id="PRO_5002468611" evidence="2">
    <location>
        <begin position="21"/>
        <end position="640"/>
    </location>
</feature>
<dbReference type="EMBL" id="LAFY01004093">
    <property type="protein sequence ID" value="KJX95077.1"/>
    <property type="molecule type" value="Genomic_DNA"/>
</dbReference>
<dbReference type="Proteomes" id="UP000033647">
    <property type="component" value="Unassembled WGS sequence"/>
</dbReference>
<gene>
    <name evidence="3" type="ORF">TI39_contig4134g00048</name>
</gene>
<dbReference type="AlphaFoldDB" id="A0A0F4GDL8"/>
<feature type="compositionally biased region" description="Low complexity" evidence="1">
    <location>
        <begin position="224"/>
        <end position="237"/>
    </location>
</feature>
<feature type="region of interest" description="Disordered" evidence="1">
    <location>
        <begin position="224"/>
        <end position="278"/>
    </location>
</feature>
<organism evidence="3 4">
    <name type="scientific">Zymoseptoria brevis</name>
    <dbReference type="NCBI Taxonomy" id="1047168"/>
    <lineage>
        <taxon>Eukaryota</taxon>
        <taxon>Fungi</taxon>
        <taxon>Dikarya</taxon>
        <taxon>Ascomycota</taxon>
        <taxon>Pezizomycotina</taxon>
        <taxon>Dothideomycetes</taxon>
        <taxon>Dothideomycetidae</taxon>
        <taxon>Mycosphaerellales</taxon>
        <taxon>Mycosphaerellaceae</taxon>
        <taxon>Zymoseptoria</taxon>
    </lineage>
</organism>
<feature type="signal peptide" evidence="2">
    <location>
        <begin position="1"/>
        <end position="20"/>
    </location>
</feature>
<evidence type="ECO:0000313" key="3">
    <source>
        <dbReference type="EMBL" id="KJX95077.1"/>
    </source>
</evidence>
<reference evidence="3 4" key="1">
    <citation type="submission" date="2015-03" db="EMBL/GenBank/DDBJ databases">
        <title>RNA-seq based gene annotation and comparative genomics of four Zymoseptoria species reveal species-specific pathogenicity related genes and transposable element activity.</title>
        <authorList>
            <person name="Grandaubert J."/>
            <person name="Bhattacharyya A."/>
            <person name="Stukenbrock E.H."/>
        </authorList>
    </citation>
    <scope>NUCLEOTIDE SEQUENCE [LARGE SCALE GENOMIC DNA]</scope>
    <source>
        <strain evidence="3 4">Zb18110</strain>
    </source>
</reference>
<feature type="compositionally biased region" description="Basic and acidic residues" evidence="1">
    <location>
        <begin position="257"/>
        <end position="274"/>
    </location>
</feature>
<sequence length="640" mass="68619">MLINTLLALLCGLLASVAKAKQGVPGVQVMAIGHMPDIGGATPTRPSSAHDKVLALPSDLNLPAAITARAEATFNVPPSSSKNAHWSFRLSQVAEMYRLGNELCDKEGLLKRDPIFQMGCSPQKLAPMDVGLLRQGVVSYAYHEVAFDRVAIEGWELGGKYTDEQLRFAAATVLEFAVIEKLLETGGILDETLDLEPVVASSWMTSALVSQTNPDRYWDAAHSTATSSSSSSSSSSAFIGPITSSPSTTYEAPSKTTSDHGDKPGSISIDERESTTSNKCPMCTNQACMISPDDDQGQDGTNVPIRPPLVTGGSDPACIPIQDAQNNNKEWFCLCSQDNGKFSSQSTSWATYLSDRGSTTTLVSAACARTDIPAAQSPNPQDSPDVVTRTGEPACIPMQNAQKGSENQEWICMCKKPNGKFASHTTSWTTYRADLGTTTALVSTACPSVDPSGTPIPETQISKATCGVTNVPPMSASPYGAEETVLASAISSFCLHYSSLNLHHYTIQRYLGDPPQDNPWNGKIRTKDSVFPTPMVYNGIGADRRIIIVVRLSIKYEHKACDDPDKPVQSAFNKDSGNWCSAEMYRVVQQCHPFRIDGGGEQAYYPGGEVYAGCIKFGVQLASESRVGELKMAAPTVTPL</sequence>
<name>A0A0F4GDL8_9PEZI</name>
<accession>A0A0F4GDL8</accession>
<dbReference type="OrthoDB" id="10285075at2759"/>
<keyword evidence="2" id="KW-0732">Signal</keyword>
<evidence type="ECO:0000256" key="2">
    <source>
        <dbReference type="SAM" id="SignalP"/>
    </source>
</evidence>
<evidence type="ECO:0000256" key="1">
    <source>
        <dbReference type="SAM" id="MobiDB-lite"/>
    </source>
</evidence>